<dbReference type="InterPro" id="IPR038128">
    <property type="entry name" value="Gamma_PGA_hydro_sf"/>
</dbReference>
<dbReference type="AlphaFoldDB" id="B9JNX8"/>
<dbReference type="KEGG" id="ara:Arad_7845"/>
<reference evidence="1 2" key="1">
    <citation type="journal article" date="2009" name="J. Bacteriol.">
        <title>Genome sequences of three Agrobacterium biovars help elucidate the evolution of multichromosome genomes in bacteria.</title>
        <authorList>
            <person name="Slater S.C."/>
            <person name="Goldman B.S."/>
            <person name="Goodner B."/>
            <person name="Setubal J.C."/>
            <person name="Farrand S.K."/>
            <person name="Nester E.W."/>
            <person name="Burr T.J."/>
            <person name="Banta L."/>
            <person name="Dickerman A.W."/>
            <person name="Paulsen I."/>
            <person name="Otten L."/>
            <person name="Suen G."/>
            <person name="Welch R."/>
            <person name="Almeida N.F."/>
            <person name="Arnold F."/>
            <person name="Burton O.T."/>
            <person name="Du Z."/>
            <person name="Ewing A."/>
            <person name="Godsy E."/>
            <person name="Heisel S."/>
            <person name="Houmiel K.L."/>
            <person name="Jhaveri J."/>
            <person name="Lu J."/>
            <person name="Miller N.M."/>
            <person name="Norton S."/>
            <person name="Chen Q."/>
            <person name="Phoolcharoen W."/>
            <person name="Ohlin V."/>
            <person name="Ondrusek D."/>
            <person name="Pride N."/>
            <person name="Stricklin S.L."/>
            <person name="Sun J."/>
            <person name="Wheeler C."/>
            <person name="Wilson L."/>
            <person name="Zhu H."/>
            <person name="Wood D.W."/>
        </authorList>
    </citation>
    <scope>NUCLEOTIDE SEQUENCE [LARGE SCALE GENOMIC DNA]</scope>
    <source>
        <strain evidence="2">K84 / ATCC BAA-868</strain>
    </source>
</reference>
<name>B9JNX8_RHIR8</name>
<dbReference type="Pfam" id="PF05908">
    <property type="entry name" value="Gamma_PGA_hydro"/>
    <property type="match status" value="1"/>
</dbReference>
<dbReference type="STRING" id="311403.Arad_7845"/>
<dbReference type="HOGENOM" id="CLU_082126_1_0_5"/>
<proteinExistence type="predicted"/>
<dbReference type="eggNOG" id="COG4195">
    <property type="taxonomic scope" value="Bacteria"/>
</dbReference>
<sequence>MKDKYINFAALADAEPDAFSTTALDRGSDVCVIAPHGGKIEFGTSELARAVASDIWSLYLFEGCKNSANRDLHITSTNFDEPRGDGLVRKSEVAIAFHGCSGEGETIFLGGRHQQLIEKMGKNLLDAGFAVARHNDPDLQGTNLANIYNRGHSGMGVQFEMTIALRDRLKNPERDSERPNLSDFVDAIRRAI</sequence>
<dbReference type="Gene3D" id="3.40.630.100">
    <property type="entry name" value="Poly-gamma-glutamate hydrolase, zinc-binding motif"/>
    <property type="match status" value="1"/>
</dbReference>
<organism evidence="1 2">
    <name type="scientific">Rhizobium rhizogenes (strain K84 / ATCC BAA-868)</name>
    <name type="common">Agrobacterium radiobacter</name>
    <dbReference type="NCBI Taxonomy" id="311403"/>
    <lineage>
        <taxon>Bacteria</taxon>
        <taxon>Pseudomonadati</taxon>
        <taxon>Pseudomonadota</taxon>
        <taxon>Alphaproteobacteria</taxon>
        <taxon>Hyphomicrobiales</taxon>
        <taxon>Rhizobiaceae</taxon>
        <taxon>Rhizobium/Agrobacterium group</taxon>
        <taxon>Rhizobium</taxon>
    </lineage>
</organism>
<evidence type="ECO:0000313" key="2">
    <source>
        <dbReference type="Proteomes" id="UP000001600"/>
    </source>
</evidence>
<gene>
    <name evidence="1" type="ordered locus">Arad_7845</name>
</gene>
<accession>B9JNX8</accession>
<dbReference type="Proteomes" id="UP000001600">
    <property type="component" value="Chromosome 2"/>
</dbReference>
<evidence type="ECO:0000313" key="1">
    <source>
        <dbReference type="EMBL" id="ACM29259.1"/>
    </source>
</evidence>
<dbReference type="InterPro" id="IPR008585">
    <property type="entry name" value="Gamma_PGA_hydro"/>
</dbReference>
<dbReference type="RefSeq" id="WP_012649584.1">
    <property type="nucleotide sequence ID" value="NC_011983.1"/>
</dbReference>
<protein>
    <submittedName>
        <fullName evidence="1">Phage protein</fullName>
    </submittedName>
</protein>
<dbReference type="EMBL" id="CP000629">
    <property type="protein sequence ID" value="ACM29259.1"/>
    <property type="molecule type" value="Genomic_DNA"/>
</dbReference>